<proteinExistence type="predicted"/>
<protein>
    <submittedName>
        <fullName evidence="3">Zinc ribbon domain-containing protein</fullName>
    </submittedName>
</protein>
<keyword evidence="4" id="KW-1185">Reference proteome</keyword>
<feature type="coiled-coil region" evidence="1">
    <location>
        <begin position="79"/>
        <end position="151"/>
    </location>
</feature>
<accession>A0ABV6KSZ6</accession>
<dbReference type="EMBL" id="JBHLUU010000021">
    <property type="protein sequence ID" value="MFC0474991.1"/>
    <property type="molecule type" value="Genomic_DNA"/>
</dbReference>
<dbReference type="InterPro" id="IPR025827">
    <property type="entry name" value="Zn_ribbon_recom_dom"/>
</dbReference>
<keyword evidence="1" id="KW-0175">Coiled coil</keyword>
<evidence type="ECO:0000256" key="1">
    <source>
        <dbReference type="SAM" id="Coils"/>
    </source>
</evidence>
<gene>
    <name evidence="3" type="ORF">ACFFHF_06850</name>
</gene>
<sequence length="200" mass="22800">MAVCADCGSGMHFKSDRRNGAYVVCGTYVKHSSSFCSSHIIEEKKLLKLVRNDAQNLMKSANNIDELYGLAEEKALLKQSSILKKIKSLENQAEKLSNQFNSLLSLHAEGIITKDQFKVKNQSISELQLALANRKMELESQLEQKKNQEKNILAFKRIVDNFLNLDEKDQLDMKQILQRMIDKIKVSEEGEIDIHYNLAP</sequence>
<reference evidence="3 4" key="1">
    <citation type="submission" date="2024-09" db="EMBL/GenBank/DDBJ databases">
        <authorList>
            <person name="Sun Q."/>
            <person name="Mori K."/>
        </authorList>
    </citation>
    <scope>NUCLEOTIDE SEQUENCE [LARGE SCALE GENOMIC DNA]</scope>
    <source>
        <strain evidence="3 4">CGMCC 1.9126</strain>
    </source>
</reference>
<dbReference type="Pfam" id="PF13408">
    <property type="entry name" value="Zn_ribbon_recom"/>
    <property type="match status" value="1"/>
</dbReference>
<dbReference type="RefSeq" id="WP_377057790.1">
    <property type="nucleotide sequence ID" value="NZ_JBHLUU010000021.1"/>
</dbReference>
<comment type="caution">
    <text evidence="3">The sequence shown here is derived from an EMBL/GenBank/DDBJ whole genome shotgun (WGS) entry which is preliminary data.</text>
</comment>
<feature type="domain" description="Recombinase zinc beta ribbon" evidence="2">
    <location>
        <begin position="2"/>
        <end position="52"/>
    </location>
</feature>
<evidence type="ECO:0000313" key="3">
    <source>
        <dbReference type="EMBL" id="MFC0474991.1"/>
    </source>
</evidence>
<organism evidence="3 4">
    <name type="scientific">Robertmurraya beringensis</name>
    <dbReference type="NCBI Taxonomy" id="641660"/>
    <lineage>
        <taxon>Bacteria</taxon>
        <taxon>Bacillati</taxon>
        <taxon>Bacillota</taxon>
        <taxon>Bacilli</taxon>
        <taxon>Bacillales</taxon>
        <taxon>Bacillaceae</taxon>
        <taxon>Robertmurraya</taxon>
    </lineage>
</organism>
<evidence type="ECO:0000313" key="4">
    <source>
        <dbReference type="Proteomes" id="UP001589738"/>
    </source>
</evidence>
<evidence type="ECO:0000259" key="2">
    <source>
        <dbReference type="Pfam" id="PF13408"/>
    </source>
</evidence>
<dbReference type="Proteomes" id="UP001589738">
    <property type="component" value="Unassembled WGS sequence"/>
</dbReference>
<name>A0ABV6KSZ6_9BACI</name>